<reference evidence="2 3" key="1">
    <citation type="submission" date="2016-10" db="EMBL/GenBank/DDBJ databases">
        <authorList>
            <person name="de Groot N.N."/>
        </authorList>
    </citation>
    <scope>NUCLEOTIDE SEQUENCE [LARGE SCALE GENOMIC DNA]</scope>
    <source>
        <strain evidence="2 3">DSM 45610</strain>
    </source>
</reference>
<dbReference type="Pfam" id="PF14568">
    <property type="entry name" value="SUKH_6"/>
    <property type="match status" value="1"/>
</dbReference>
<evidence type="ECO:0000313" key="2">
    <source>
        <dbReference type="EMBL" id="SDW78107.1"/>
    </source>
</evidence>
<name>A0A1H2WC39_9BACL</name>
<dbReference type="InterPro" id="IPR018958">
    <property type="entry name" value="Knr4/Smi1-like_dom"/>
</dbReference>
<gene>
    <name evidence="2" type="ORF">SAMN05444487_10681</name>
</gene>
<dbReference type="RefSeq" id="WP_177167942.1">
    <property type="nucleotide sequence ID" value="NZ_FNNQ01000006.1"/>
</dbReference>
<dbReference type="EMBL" id="FNNQ01000006">
    <property type="protein sequence ID" value="SDW78107.1"/>
    <property type="molecule type" value="Genomic_DNA"/>
</dbReference>
<keyword evidence="3" id="KW-1185">Reference proteome</keyword>
<dbReference type="Pfam" id="PF09346">
    <property type="entry name" value="SMI1_KNR4"/>
    <property type="match status" value="1"/>
</dbReference>
<evidence type="ECO:0000259" key="1">
    <source>
        <dbReference type="SMART" id="SM00860"/>
    </source>
</evidence>
<protein>
    <submittedName>
        <fullName evidence="2">SMI1-KNR4 cell-wall</fullName>
    </submittedName>
</protein>
<proteinExistence type="predicted"/>
<dbReference type="InterPro" id="IPR037883">
    <property type="entry name" value="Knr4/Smi1-like_sf"/>
</dbReference>
<dbReference type="Gene3D" id="3.40.1580.10">
    <property type="entry name" value="SMI1/KNR4-like"/>
    <property type="match status" value="2"/>
</dbReference>
<feature type="domain" description="Knr4/Smi1-like" evidence="1">
    <location>
        <begin position="274"/>
        <end position="394"/>
    </location>
</feature>
<dbReference type="Proteomes" id="UP000198534">
    <property type="component" value="Unassembled WGS sequence"/>
</dbReference>
<feature type="domain" description="Knr4/Smi1-like" evidence="1">
    <location>
        <begin position="139"/>
        <end position="256"/>
    </location>
</feature>
<accession>A0A1H2WC39</accession>
<sequence length="398" mass="45905">MRDEIDFGRGTIIHDTLSFVDRDASLPELFLGEDLLLVMYLQGKFYLDVGWYGSGEGCFIVRVVSGKREEPFQKNAESWRKLKKVIEEGVAFIHSLMEMPDDVPCYRSQLPPDSISSNNVDQLLGVVEIEWEDKQSDVALDPLKKLEKVWGVQLPEDLKEIILSCNGGGPLPYQFPLDEERWGEFLRLMDFSAKIELDEKLPAGLYPFGNSDRGLLCLDYRVNAGEPAIVIVDLEEEDESEQVIHLADHFRVFLRSLSNLMGWRRDTTAELRERIAQQLFKLEKEWEITFPTPYKKLVLEHEGGTPEAPYIYTNRARAEVSHLLQLIDLDAEDSVRRIYQEHFADTKHFPFAMCTNGDILCHSYQGEEVTVVLWSQAEDAFHPVNSSFARFLQYLRYQ</sequence>
<dbReference type="SUPFAM" id="SSF160631">
    <property type="entry name" value="SMI1/KNR4-like"/>
    <property type="match status" value="2"/>
</dbReference>
<evidence type="ECO:0000313" key="3">
    <source>
        <dbReference type="Proteomes" id="UP000198534"/>
    </source>
</evidence>
<dbReference type="SMART" id="SM00860">
    <property type="entry name" value="SMI1_KNR4"/>
    <property type="match status" value="2"/>
</dbReference>
<dbReference type="AlphaFoldDB" id="A0A1H2WC39"/>
<organism evidence="2 3">
    <name type="scientific">Marininema mesophilum</name>
    <dbReference type="NCBI Taxonomy" id="1048340"/>
    <lineage>
        <taxon>Bacteria</taxon>
        <taxon>Bacillati</taxon>
        <taxon>Bacillota</taxon>
        <taxon>Bacilli</taxon>
        <taxon>Bacillales</taxon>
        <taxon>Thermoactinomycetaceae</taxon>
        <taxon>Marininema</taxon>
    </lineage>
</organism>